<dbReference type="AlphaFoldDB" id="A0A085LYF8"/>
<proteinExistence type="predicted"/>
<dbReference type="InterPro" id="IPR048711">
    <property type="entry name" value="WHD_Rv2258c"/>
</dbReference>
<sequence>MYTAQQLISVYLAGEPKPFVCIGVTMSDTNEDGFRNKCITLCNNAYVALALSVGYRLKLFGKLESTEKDAQTSAAIASRAGYRERYVREWLGAMVCGGIVECNSSGTKYWLPHWRRGLLRSDTKEALVPVTNMLTVLSPLMQRILECFQPNGPKGKQKNLHNDDTANAYLQERRTANLYAGMSDFSDRTTYAGLLQSLIPSIENLEKALGVTMSDTNEDGFRNKCITLCNNAYVALALSVGYRLKLFDFLESTEKDAQTSAAIASRAGYRERYVREWLGAMVCGGIVECNSSGTKYWLPHWRRGLLRSDTKEGLLPMTNMLTVLEYKDFHAYMSDFSDRATYAGLLQSLIPSIDNLEKALEKGINVLDVGCGRGTPSLVMAQKFKNSTFYGIDICEQAITFAKNRIKEMDVPNLQYMLCCAATGIPDDWTEKFDYVTAFDVIHDQAYPAKVLKQMFRVLKPGGLFSVVDIKGESDLNVDKKAPMSGCFYTVSLFHCMPVSLHFEGGAGLGTMWGRQVAERMFKEAGFEILNVTTMVYNPANYHYLCRKPT</sequence>
<gene>
    <name evidence="3" type="ORF">M513_09097</name>
</gene>
<evidence type="ECO:0000313" key="4">
    <source>
        <dbReference type="Proteomes" id="UP000030764"/>
    </source>
</evidence>
<reference evidence="3 4" key="1">
    <citation type="journal article" date="2014" name="Nat. Genet.">
        <title>Genome and transcriptome of the porcine whipworm Trichuris suis.</title>
        <authorList>
            <person name="Jex A.R."/>
            <person name="Nejsum P."/>
            <person name="Schwarz E.M."/>
            <person name="Hu L."/>
            <person name="Young N.D."/>
            <person name="Hall R.S."/>
            <person name="Korhonen P.K."/>
            <person name="Liao S."/>
            <person name="Thamsborg S."/>
            <person name="Xia J."/>
            <person name="Xu P."/>
            <person name="Wang S."/>
            <person name="Scheerlinck J.P."/>
            <person name="Hofmann A."/>
            <person name="Sternberg P.W."/>
            <person name="Wang J."/>
            <person name="Gasser R.B."/>
        </authorList>
    </citation>
    <scope>NUCLEOTIDE SEQUENCE [LARGE SCALE GENOMIC DNA]</scope>
    <source>
        <strain evidence="3">DCEP-RM93M</strain>
    </source>
</reference>
<dbReference type="EMBL" id="KL363260">
    <property type="protein sequence ID" value="KFD50004.1"/>
    <property type="molecule type" value="Genomic_DNA"/>
</dbReference>
<dbReference type="InterPro" id="IPR053173">
    <property type="entry name" value="SAM-binding_MTase"/>
</dbReference>
<dbReference type="Gene3D" id="3.40.50.150">
    <property type="entry name" value="Vaccinia Virus protein VP39"/>
    <property type="match status" value="1"/>
</dbReference>
<dbReference type="SUPFAM" id="SSF46785">
    <property type="entry name" value="Winged helix' DNA-binding domain"/>
    <property type="match status" value="2"/>
</dbReference>
<organism evidence="3 4">
    <name type="scientific">Trichuris suis</name>
    <name type="common">pig whipworm</name>
    <dbReference type="NCBI Taxonomy" id="68888"/>
    <lineage>
        <taxon>Eukaryota</taxon>
        <taxon>Metazoa</taxon>
        <taxon>Ecdysozoa</taxon>
        <taxon>Nematoda</taxon>
        <taxon>Enoplea</taxon>
        <taxon>Dorylaimia</taxon>
        <taxon>Trichinellida</taxon>
        <taxon>Trichuridae</taxon>
        <taxon>Trichuris</taxon>
    </lineage>
</organism>
<protein>
    <submittedName>
        <fullName evidence="3">Uncharacterized protein</fullName>
    </submittedName>
</protein>
<dbReference type="InterPro" id="IPR025714">
    <property type="entry name" value="Methyltranfer_dom"/>
</dbReference>
<keyword evidence="4" id="KW-1185">Reference proteome</keyword>
<evidence type="ECO:0000259" key="1">
    <source>
        <dbReference type="Pfam" id="PF13847"/>
    </source>
</evidence>
<dbReference type="Pfam" id="PF13847">
    <property type="entry name" value="Methyltransf_31"/>
    <property type="match status" value="1"/>
</dbReference>
<dbReference type="InterPro" id="IPR036390">
    <property type="entry name" value="WH_DNA-bd_sf"/>
</dbReference>
<dbReference type="PANTHER" id="PTHR45128:SF1">
    <property type="entry name" value="S-ADENOSYLMETHIONINE-DEPENDENT METHYLTRANSFERASE RV2258C"/>
    <property type="match status" value="1"/>
</dbReference>
<dbReference type="InterPro" id="IPR029063">
    <property type="entry name" value="SAM-dependent_MTases_sf"/>
</dbReference>
<dbReference type="SUPFAM" id="SSF53335">
    <property type="entry name" value="S-adenosyl-L-methionine-dependent methyltransferases"/>
    <property type="match status" value="1"/>
</dbReference>
<dbReference type="Pfam" id="PF21320">
    <property type="entry name" value="WHD_Rv2258c"/>
    <property type="match status" value="2"/>
</dbReference>
<dbReference type="Proteomes" id="UP000030764">
    <property type="component" value="Unassembled WGS sequence"/>
</dbReference>
<dbReference type="Gene3D" id="1.10.10.10">
    <property type="entry name" value="Winged helix-like DNA-binding domain superfamily/Winged helix DNA-binding domain"/>
    <property type="match status" value="1"/>
</dbReference>
<accession>A0A085LYF8</accession>
<feature type="domain" description="Methyltransferase" evidence="1">
    <location>
        <begin position="361"/>
        <end position="477"/>
    </location>
</feature>
<evidence type="ECO:0000313" key="3">
    <source>
        <dbReference type="EMBL" id="KFD50004.1"/>
    </source>
</evidence>
<dbReference type="PANTHER" id="PTHR45128">
    <property type="entry name" value="METHYLTRANSFERASE TYPE 11"/>
    <property type="match status" value="1"/>
</dbReference>
<name>A0A085LYF8_9BILA</name>
<feature type="domain" description="S-adenosylmethionine-dependent methyltransferase Rv2258c-like winged HTH" evidence="2">
    <location>
        <begin position="45"/>
        <end position="115"/>
    </location>
</feature>
<dbReference type="InterPro" id="IPR036388">
    <property type="entry name" value="WH-like_DNA-bd_sf"/>
</dbReference>
<evidence type="ECO:0000259" key="2">
    <source>
        <dbReference type="Pfam" id="PF21320"/>
    </source>
</evidence>
<feature type="domain" description="S-adenosylmethionine-dependent methyltransferase Rv2258c-like winged HTH" evidence="2">
    <location>
        <begin position="232"/>
        <end position="302"/>
    </location>
</feature>
<dbReference type="CDD" id="cd02440">
    <property type="entry name" value="AdoMet_MTases"/>
    <property type="match status" value="1"/>
</dbReference>